<sequence length="266" mass="31468">MNTKHLNKAKKVKNDEFYTQISDIEKELPYYKEQFENKVVYCNCDSEFSNFWLYFKENFNNLKLKKLIITHKHGNYKIELTKKGIVKSKLSQNGDFRSPDCIALLNKADIICTNPPFSLLIEYIDLLVKYNKKFLIIFPFLSYTNKNIFNLIKNDKIWLGNNYPNTFLTPDLTKVKVLTAWLNNIKKVDKTNVRKEYCSYYIYDNYNAINVDKIKDIPNNYNGLIGVPVTFLKCYNKEKYEIVDAISPIIGNKKLFKRLIIRKKEV</sequence>
<dbReference type="InterPro" id="IPR025247">
    <property type="entry name" value="EcoRI-like_methylase"/>
</dbReference>
<evidence type="ECO:0000313" key="1">
    <source>
        <dbReference type="EMBL" id="RZV40285.1"/>
    </source>
</evidence>
<dbReference type="AlphaFoldDB" id="A0A520XGR4"/>
<gene>
    <name evidence="1" type="ORF">EVJ48_01965</name>
</gene>
<organism evidence="1 2">
    <name type="scientific">Candidatus Acidulodesulfobacterium acidiphilum</name>
    <dbReference type="NCBI Taxonomy" id="2597224"/>
    <lineage>
        <taxon>Bacteria</taxon>
        <taxon>Deltaproteobacteria</taxon>
        <taxon>Candidatus Acidulodesulfobacterales</taxon>
        <taxon>Candidatus Acidulodesulfobacterium</taxon>
    </lineage>
</organism>
<comment type="caution">
    <text evidence="1">The sequence shown here is derived from an EMBL/GenBank/DDBJ whole genome shotgun (WGS) entry which is preliminary data.</text>
</comment>
<accession>A0A520XGR4</accession>
<evidence type="ECO:0000313" key="2">
    <source>
        <dbReference type="Proteomes" id="UP000322454"/>
    </source>
</evidence>
<dbReference type="Pfam" id="PF13651">
    <property type="entry name" value="EcoRI_methylase"/>
    <property type="match status" value="3"/>
</dbReference>
<reference evidence="1 2" key="1">
    <citation type="submission" date="2019-01" db="EMBL/GenBank/DDBJ databases">
        <title>Insights into ecological role of a new deltaproteobacterial order Candidatus Sinidesulfobacterales (Sva0485) by metagenomics and metatranscriptomics.</title>
        <authorList>
            <person name="Tan S."/>
            <person name="Liu J."/>
            <person name="Fang Y."/>
            <person name="Hedlund B."/>
            <person name="Lian Z.-H."/>
            <person name="Huang L.-Y."/>
            <person name="Li J.-T."/>
            <person name="Huang L.-N."/>
            <person name="Li W.-J."/>
            <person name="Jiang H.-C."/>
            <person name="Dong H.-L."/>
            <person name="Shu W.-S."/>
        </authorList>
    </citation>
    <scope>NUCLEOTIDE SEQUENCE [LARGE SCALE GENOMIC DNA]</scope>
    <source>
        <strain evidence="1">AP4</strain>
    </source>
</reference>
<proteinExistence type="predicted"/>
<dbReference type="EMBL" id="SHMQ01000002">
    <property type="protein sequence ID" value="RZV40285.1"/>
    <property type="molecule type" value="Genomic_DNA"/>
</dbReference>
<protein>
    <recommendedName>
        <fullName evidence="3">Modification methylase</fullName>
    </recommendedName>
</protein>
<name>A0A520XGR4_9DELT</name>
<dbReference type="Proteomes" id="UP000322454">
    <property type="component" value="Unassembled WGS sequence"/>
</dbReference>
<evidence type="ECO:0008006" key="3">
    <source>
        <dbReference type="Google" id="ProtNLM"/>
    </source>
</evidence>